<evidence type="ECO:0000259" key="3">
    <source>
        <dbReference type="Pfam" id="PF03435"/>
    </source>
</evidence>
<comment type="similarity">
    <text evidence="1">Belongs to the saccharopine dehydrogenase family.</text>
</comment>
<dbReference type="InterPro" id="IPR005097">
    <property type="entry name" value="Sacchrp_dh_NADP-bd"/>
</dbReference>
<gene>
    <name evidence="4" type="ORF">LUZ62_073174</name>
</gene>
<evidence type="ECO:0000313" key="4">
    <source>
        <dbReference type="EMBL" id="KAJ4762799.1"/>
    </source>
</evidence>
<dbReference type="GO" id="GO:0005886">
    <property type="term" value="C:plasma membrane"/>
    <property type="evidence" value="ECO:0007669"/>
    <property type="project" value="TreeGrafter"/>
</dbReference>
<reference evidence="4" key="1">
    <citation type="submission" date="2022-08" db="EMBL/GenBank/DDBJ databases">
        <authorList>
            <person name="Marques A."/>
        </authorList>
    </citation>
    <scope>NUCLEOTIDE SEQUENCE</scope>
    <source>
        <strain evidence="4">RhyPub2mFocal</strain>
        <tissue evidence="4">Leaves</tissue>
    </source>
</reference>
<accession>A0AAV8D4C1</accession>
<evidence type="ECO:0000256" key="1">
    <source>
        <dbReference type="ARBA" id="ARBA00038048"/>
    </source>
</evidence>
<keyword evidence="5" id="KW-1185">Reference proteome</keyword>
<dbReference type="AlphaFoldDB" id="A0AAV8D4C1"/>
<evidence type="ECO:0000256" key="2">
    <source>
        <dbReference type="SAM" id="Phobius"/>
    </source>
</evidence>
<dbReference type="PANTHER" id="PTHR12286">
    <property type="entry name" value="SACCHAROPINE DEHYDROGENASE-LIKE OXIDOREDUCTASE"/>
    <property type="match status" value="1"/>
</dbReference>
<dbReference type="Gene3D" id="3.40.50.720">
    <property type="entry name" value="NAD(P)-binding Rossmann-like Domain"/>
    <property type="match status" value="1"/>
</dbReference>
<comment type="caution">
    <text evidence="4">The sequence shown here is derived from an EMBL/GenBank/DDBJ whole genome shotgun (WGS) entry which is preliminary data.</text>
</comment>
<evidence type="ECO:0000313" key="5">
    <source>
        <dbReference type="Proteomes" id="UP001140206"/>
    </source>
</evidence>
<feature type="domain" description="Saccharopine dehydrogenase NADP binding" evidence="3">
    <location>
        <begin position="42"/>
        <end position="174"/>
    </location>
</feature>
<dbReference type="InterPro" id="IPR051276">
    <property type="entry name" value="Saccharopine_DH-like_oxidrdct"/>
</dbReference>
<dbReference type="Pfam" id="PF03435">
    <property type="entry name" value="Sacchrp_dh_NADP"/>
    <property type="match status" value="1"/>
</dbReference>
<dbReference type="GO" id="GO:0009247">
    <property type="term" value="P:glycolipid biosynthetic process"/>
    <property type="evidence" value="ECO:0007669"/>
    <property type="project" value="TreeGrafter"/>
</dbReference>
<dbReference type="Proteomes" id="UP001140206">
    <property type="component" value="Chromosome 4"/>
</dbReference>
<keyword evidence="2" id="KW-0472">Membrane</keyword>
<proteinExistence type="inferred from homology"/>
<protein>
    <submittedName>
        <fullName evidence="4">Saccharopine dehydrogenase-like oxidoreductase</fullName>
    </submittedName>
</protein>
<dbReference type="GO" id="GO:0005811">
    <property type="term" value="C:lipid droplet"/>
    <property type="evidence" value="ECO:0007669"/>
    <property type="project" value="TreeGrafter"/>
</dbReference>
<name>A0AAV8D4C1_9POAL</name>
<dbReference type="InterPro" id="IPR036291">
    <property type="entry name" value="NAD(P)-bd_dom_sf"/>
</dbReference>
<dbReference type="GO" id="GO:0005739">
    <property type="term" value="C:mitochondrion"/>
    <property type="evidence" value="ECO:0007669"/>
    <property type="project" value="TreeGrafter"/>
</dbReference>
<keyword evidence="2" id="KW-0812">Transmembrane</keyword>
<sequence>MSHLVKINTHLINPRNLSAFLSYPIPSMATETLTSEPAYDLIILGASGFTGQYVLREALKFLSSPSPLRSLAIAGRNPSKLKSTLQWAASPSQPPSIPILQADTSSPDSLLAIARQARLLISCVGPFRLHGRPVVSACCEAGTDYLDITGEPEFMERMEAEFHEKAADTGALVVSACGFDSIPAEFGMMFHCRKWGPPSVVSRIEAYVSLESNRRIVGNLGTYESAVLGVANAAKLQEFRRSRPRRPRPKIVGPPPPKGPLIEHKKELGLWTVILPSADATVVRRTLTTINEHPHGLPGMDESPDFAETRKAFWPSIKPTYFGVKLGSKSIFGIFRAIVTGFFLGVFAKFALGRSLLLKFPSFFSAGWFRKKGPSEEEVRNATFKMWFVGQGYSDEKLASQPGKKPDKEIITRVSGPEIGYVTTPITLIQCALIVLGQRGNLPKGGVYTAGAVFGPTDLQKRLEENGISFDFISTRNL</sequence>
<feature type="transmembrane region" description="Helical" evidence="2">
    <location>
        <begin position="331"/>
        <end position="352"/>
    </location>
</feature>
<dbReference type="PANTHER" id="PTHR12286:SF5">
    <property type="entry name" value="SACCHAROPINE DEHYDROGENASE-LIKE OXIDOREDUCTASE"/>
    <property type="match status" value="1"/>
</dbReference>
<organism evidence="4 5">
    <name type="scientific">Rhynchospora pubera</name>
    <dbReference type="NCBI Taxonomy" id="906938"/>
    <lineage>
        <taxon>Eukaryota</taxon>
        <taxon>Viridiplantae</taxon>
        <taxon>Streptophyta</taxon>
        <taxon>Embryophyta</taxon>
        <taxon>Tracheophyta</taxon>
        <taxon>Spermatophyta</taxon>
        <taxon>Magnoliopsida</taxon>
        <taxon>Liliopsida</taxon>
        <taxon>Poales</taxon>
        <taxon>Cyperaceae</taxon>
        <taxon>Cyperoideae</taxon>
        <taxon>Rhynchosporeae</taxon>
        <taxon>Rhynchospora</taxon>
    </lineage>
</organism>
<dbReference type="SUPFAM" id="SSF51735">
    <property type="entry name" value="NAD(P)-binding Rossmann-fold domains"/>
    <property type="match status" value="1"/>
</dbReference>
<keyword evidence="2" id="KW-1133">Transmembrane helix</keyword>
<dbReference type="EMBL" id="JAMFTS010000004">
    <property type="protein sequence ID" value="KAJ4762799.1"/>
    <property type="molecule type" value="Genomic_DNA"/>
</dbReference>